<organism evidence="8 9">
    <name type="scientific">Demequina lignilytica</name>
    <dbReference type="NCBI Taxonomy" id="3051663"/>
    <lineage>
        <taxon>Bacteria</taxon>
        <taxon>Bacillati</taxon>
        <taxon>Actinomycetota</taxon>
        <taxon>Actinomycetes</taxon>
        <taxon>Micrococcales</taxon>
        <taxon>Demequinaceae</taxon>
        <taxon>Demequina</taxon>
    </lineage>
</organism>
<dbReference type="Proteomes" id="UP001172756">
    <property type="component" value="Unassembled WGS sequence"/>
</dbReference>
<keyword evidence="4 6" id="KW-1133">Transmembrane helix</keyword>
<protein>
    <submittedName>
        <fullName evidence="8">DMT family transporter</fullName>
    </submittedName>
</protein>
<evidence type="ECO:0000256" key="1">
    <source>
        <dbReference type="ARBA" id="ARBA00004141"/>
    </source>
</evidence>
<feature type="transmembrane region" description="Helical" evidence="6">
    <location>
        <begin position="262"/>
        <end position="282"/>
    </location>
</feature>
<comment type="caution">
    <text evidence="8">The sequence shown here is derived from an EMBL/GenBank/DDBJ whole genome shotgun (WGS) entry which is preliminary data.</text>
</comment>
<dbReference type="Pfam" id="PF00892">
    <property type="entry name" value="EamA"/>
    <property type="match status" value="2"/>
</dbReference>
<dbReference type="InterPro" id="IPR050638">
    <property type="entry name" value="AA-Vitamin_Transporters"/>
</dbReference>
<dbReference type="InterPro" id="IPR000620">
    <property type="entry name" value="EamA_dom"/>
</dbReference>
<feature type="transmembrane region" description="Helical" evidence="6">
    <location>
        <begin position="105"/>
        <end position="125"/>
    </location>
</feature>
<name>A0AB35MGL2_9MICO</name>
<dbReference type="RefSeq" id="WP_301159928.1">
    <property type="nucleotide sequence ID" value="NZ_JAUHQB010000003.1"/>
</dbReference>
<dbReference type="PANTHER" id="PTHR32322">
    <property type="entry name" value="INNER MEMBRANE TRANSPORTER"/>
    <property type="match status" value="1"/>
</dbReference>
<feature type="transmembrane region" description="Helical" evidence="6">
    <location>
        <begin position="132"/>
        <end position="155"/>
    </location>
</feature>
<dbReference type="SUPFAM" id="SSF103481">
    <property type="entry name" value="Multidrug resistance efflux transporter EmrE"/>
    <property type="match status" value="2"/>
</dbReference>
<evidence type="ECO:0000259" key="7">
    <source>
        <dbReference type="Pfam" id="PF00892"/>
    </source>
</evidence>
<dbReference type="EMBL" id="JAUHQB010000003">
    <property type="protein sequence ID" value="MDN4482939.1"/>
    <property type="molecule type" value="Genomic_DNA"/>
</dbReference>
<keyword evidence="5 6" id="KW-0472">Membrane</keyword>
<evidence type="ECO:0000313" key="8">
    <source>
        <dbReference type="EMBL" id="MDN4482939.1"/>
    </source>
</evidence>
<feature type="domain" description="EamA" evidence="7">
    <location>
        <begin position="16"/>
        <end position="150"/>
    </location>
</feature>
<comment type="similarity">
    <text evidence="2">Belongs to the EamA transporter family.</text>
</comment>
<feature type="transmembrane region" description="Helical" evidence="6">
    <location>
        <begin position="44"/>
        <end position="66"/>
    </location>
</feature>
<proteinExistence type="inferred from homology"/>
<feature type="transmembrane region" description="Helical" evidence="6">
    <location>
        <begin position="78"/>
        <end position="99"/>
    </location>
</feature>
<evidence type="ECO:0000256" key="2">
    <source>
        <dbReference type="ARBA" id="ARBA00007362"/>
    </source>
</evidence>
<evidence type="ECO:0000256" key="5">
    <source>
        <dbReference type="ARBA" id="ARBA00023136"/>
    </source>
</evidence>
<comment type="subcellular location">
    <subcellularLocation>
        <location evidence="1">Membrane</location>
        <topology evidence="1">Multi-pass membrane protein</topology>
    </subcellularLocation>
</comment>
<feature type="domain" description="EamA" evidence="7">
    <location>
        <begin position="162"/>
        <end position="304"/>
    </location>
</feature>
<feature type="transmembrane region" description="Helical" evidence="6">
    <location>
        <begin position="192"/>
        <end position="218"/>
    </location>
</feature>
<evidence type="ECO:0000256" key="6">
    <source>
        <dbReference type="SAM" id="Phobius"/>
    </source>
</evidence>
<evidence type="ECO:0000313" key="9">
    <source>
        <dbReference type="Proteomes" id="UP001172756"/>
    </source>
</evidence>
<dbReference type="GO" id="GO:0016020">
    <property type="term" value="C:membrane"/>
    <property type="evidence" value="ECO:0007669"/>
    <property type="project" value="UniProtKB-SubCell"/>
</dbReference>
<dbReference type="AlphaFoldDB" id="A0AB35MGL2"/>
<evidence type="ECO:0000256" key="4">
    <source>
        <dbReference type="ARBA" id="ARBA00022989"/>
    </source>
</evidence>
<sequence>MTALTHDVARARLGQGLAFALVSAASFGASGSLARGLLDAGWSAGAATLIRVAIAAVALAVPAVLAMRGRWHLLRSTWPTIVAYGVFAVAGCQLFYFMAVGHLDVGVALLIEYMAPVVVIGWMWITQGSRPGALTLGGALLAMAGMVLLLDLIGGAGTVDLVGVGWAMLAMVGASVYFVIGGDTSTGLPPVMLAWGGLVVASIVLTVAAATGLVPFAAVLGAVQLLPLAVPWWVAAGVLGVVTAAIAYVAGIAATRRLGARLGSFVSLTEVIAAATFAWLLLGQAPAPIQFAGAALILGGVILVKLGEPAAETTAITPQQVPDAMPDAIPAAVLAEVAAGEGIEADRPVAGAEPAGIAADASRR</sequence>
<feature type="transmembrane region" description="Helical" evidence="6">
    <location>
        <begin position="230"/>
        <end position="250"/>
    </location>
</feature>
<dbReference type="PANTHER" id="PTHR32322:SF2">
    <property type="entry name" value="EAMA DOMAIN-CONTAINING PROTEIN"/>
    <property type="match status" value="1"/>
</dbReference>
<gene>
    <name evidence="8" type="ORF">QQ002_05220</name>
</gene>
<feature type="transmembrane region" description="Helical" evidence="6">
    <location>
        <begin position="288"/>
        <end position="306"/>
    </location>
</feature>
<evidence type="ECO:0000256" key="3">
    <source>
        <dbReference type="ARBA" id="ARBA00022692"/>
    </source>
</evidence>
<keyword evidence="3 6" id="KW-0812">Transmembrane</keyword>
<reference evidence="8 9" key="1">
    <citation type="submission" date="2023-06" db="EMBL/GenBank/DDBJ databases">
        <title>SYSU T0a273.</title>
        <authorList>
            <person name="Gao L."/>
            <person name="Fang B.-Z."/>
            <person name="Li W.-J."/>
        </authorList>
    </citation>
    <scope>NUCLEOTIDE SEQUENCE [LARGE SCALE GENOMIC DNA]</scope>
    <source>
        <strain evidence="8 9">SYSU T0a273</strain>
    </source>
</reference>
<accession>A0AB35MGL2</accession>
<dbReference type="InterPro" id="IPR037185">
    <property type="entry name" value="EmrE-like"/>
</dbReference>
<feature type="transmembrane region" description="Helical" evidence="6">
    <location>
        <begin position="161"/>
        <end position="180"/>
    </location>
</feature>